<evidence type="ECO:0000313" key="10">
    <source>
        <dbReference type="EMBL" id="OEJ83553.1"/>
    </source>
</evidence>
<dbReference type="InterPro" id="IPR050538">
    <property type="entry name" value="MAP_kinase_kinase_kinase"/>
</dbReference>
<dbReference type="InterPro" id="IPR008271">
    <property type="entry name" value="Ser/Thr_kinase_AS"/>
</dbReference>
<dbReference type="PROSITE" id="PS00107">
    <property type="entry name" value="PROTEIN_KINASE_ATP"/>
    <property type="match status" value="1"/>
</dbReference>
<dbReference type="SMART" id="SM00220">
    <property type="entry name" value="S_TKc"/>
    <property type="match status" value="1"/>
</dbReference>
<feature type="region of interest" description="Disordered" evidence="8">
    <location>
        <begin position="535"/>
        <end position="566"/>
    </location>
</feature>
<dbReference type="GO" id="GO:0038066">
    <property type="term" value="P:p38MAPK cascade"/>
    <property type="evidence" value="ECO:0007669"/>
    <property type="project" value="TreeGrafter"/>
</dbReference>
<feature type="region of interest" description="Disordered" evidence="8">
    <location>
        <begin position="1"/>
        <end position="24"/>
    </location>
</feature>
<evidence type="ECO:0000256" key="3">
    <source>
        <dbReference type="ARBA" id="ARBA00022679"/>
    </source>
</evidence>
<dbReference type="InterPro" id="IPR000719">
    <property type="entry name" value="Prot_kinase_dom"/>
</dbReference>
<accession>A0A1E5RAK1</accession>
<sequence>MTDQNSNASTSSNLHRHGSVSSRISSIEEENHNNFTTSELLSLKHALQVQNDSHLNSNNLMALNNNNMNPNASTNIGRRSRSSSFYTAANQLQNNYGVNNLCVNDQKSSPSVDNQASTVDINTNSLYGVISSPNSTKSITQASQIINELLTSSQNTNILQTQQLPTTSAQKPGLNQTVSNSLVETATSSLNFPNENSKSAPNLINSQKPQLQNIITSESGLRAISESNSTHITPINKSFSDANSSRRSSQASLLMIDNQTGNTNANNLNTPTNISNGSNLHLDRSNFFFNVDSNYKTLRSPTGMGNTEGFDFTPKNPSETGGVAKSDKSATITNSNYDNAAKDESVLSVNNGTGNNSALSRHSSISNSSFQSFSKSNISTPSSARQYQSPQFFISGNNNITKQGLSQQYSINEKQYLKKIKQNQQENDYYNKRIFDSSGMTTPSVDELDSSSGFAKTPSSSTNDNLSSLNTPVLSSNKNNKDSYFIKNPAISLQSQITSTPASSNKKKIERQPVLMQQDSYFNDDSFFVKESLNPKRQPSLKASSSYNNKPSNQASVQRQSEREKKLKLENKIGHKGTTLKSMEKTYIKELAKLKKSISDFDASGVPQSLDSLIVAEDQEYSDRLTWQMMLTRVLTGDIVTKEKSKLEDLKENALIIGTDGIDNGVSQKVENTNNEKSRRLDVYTKFKGDLWLELKAWMNGQVLQEHEKTLDILRNSVADYVFEAIMDDDITGVTEFKNNEEKLNIYVEKMVYKIENYEKVTSYWANLKDMHQDKPLTKSKDFIERIQLYHSWINCVKSIDDTVNVISKHIDYLDEECTDYKIKPEYIENVVKEENVQEIFQKFYNVQSGCIFKCVSTIKEHGDLAIKLGVPIDYRRITNILKYSAKLIHDIITYRIQVAKNLVNPTMMMLDQIIDDLVLYIKISAEIKVTLKKIPVIDIEAIVENMDDSIKLAINHVYDIIVLKIEGKGVSLFSSGKDTDEILEQWEVFRNLGIFLGGEYGYIVAFMFSKLFLQLAMKVHVYSVMKIENVPKFKEEKDAGEWLNKNLENFGSYSRRFNRFFTSLSNSVRNQLNFKIQKPQNEFMNEMLDRGYVLVYTGGDLEDLGYYCFASEEMLIKNDGNIFKEEILNSLNNQYICNDLVPSISVNKTLLLSGLVYKTNTDDTSQNNQDYSEPQENTFWDSEIHDGVSCKDMKFDFESGNVYHTVDGKDMPILAYKSQENSTDMKVISYRVVDYLENHTNLLQQIYESKKSNTNGLNTKTPDYFKSIGVDYDADTGLKIYEAVLRGTGHVVLLKPDEPLLWEGNALYLETPIELNELYLFKKNYFESNTQFNNSNNYSEDHAETCEDIDDVFIPRSLKECNFIVFSESAPITNDYLLEKIMSQFGQDSLRYVNKSTSINLLEKLLRRSSVVGFNCHDSLLSSFKDVKDKLNKQFKGLQTLNNGFLFCRELMKDFLALKENFLDSNYTNKLLISSLKNAIEWVNFICYDCKPTDMETFRWCVPAMEYAMNMTENQYILVLSPEQYEDLKKSVSGCIALLISHFDVMGGRARALEENKFLIAAQKKLLGKEISLDDYDDDTLLEVNSQIRMESIKSLEKQLRKIDKHKKKVGKVLNDSYREDKYIAKLASSLSNVTIKWRKKDFVGGGSFGDVFSAINLDTGGILAVKQIKIQRSKNMEKIFPRIKDEMTVLEVLNHPNVVQYYGVEVHRDKVNIFMEYCEGGSLASLLEHGRFEDEVITQVYSLELLEGLAYLHQSGVVHRDIKPENILLDHNGVVKYVDFGAAELVTKHGTRKLGTRSVIHNNSKSILSMSNSKNKNNDMMGTPMYMAPENITGKKKGQRLGSDDIWSLGCVILEMTTGKRPWANLDNEWAIMYHVAAGHIPQFPNMNEMSQSGIQFLNKMLKHNPDSRSSAVELLLDPWIADIRSVAFNTSASNSSSSDIEGTTPTGSSMKN</sequence>
<feature type="compositionally biased region" description="Polar residues" evidence="8">
    <location>
        <begin position="1"/>
        <end position="13"/>
    </location>
</feature>
<dbReference type="InterPro" id="IPR017441">
    <property type="entry name" value="Protein_kinase_ATP_BS"/>
</dbReference>
<feature type="compositionally biased region" description="Polar residues" evidence="8">
    <location>
        <begin position="535"/>
        <end position="559"/>
    </location>
</feature>
<protein>
    <submittedName>
        <fullName evidence="10">Serine/threonine-protein kinase SSK22</fullName>
    </submittedName>
</protein>
<feature type="domain" description="Protein kinase" evidence="9">
    <location>
        <begin position="1639"/>
        <end position="1923"/>
    </location>
</feature>
<reference evidence="11" key="1">
    <citation type="journal article" date="2016" name="Genome Announc.">
        <title>Genome sequences of three species of Hanseniaspora isolated from spontaneous wine fermentations.</title>
        <authorList>
            <person name="Sternes P.R."/>
            <person name="Lee D."/>
            <person name="Kutyna D.R."/>
            <person name="Borneman A.R."/>
        </authorList>
    </citation>
    <scope>NUCLEOTIDE SEQUENCE [LARGE SCALE GENOMIC DNA]</scope>
    <source>
        <strain evidence="11">AWRI3578</strain>
    </source>
</reference>
<dbReference type="PROSITE" id="PS50011">
    <property type="entry name" value="PROTEIN_KINASE_DOM"/>
    <property type="match status" value="1"/>
</dbReference>
<keyword evidence="6 7" id="KW-0067">ATP-binding</keyword>
<evidence type="ECO:0000256" key="1">
    <source>
        <dbReference type="ARBA" id="ARBA00006529"/>
    </source>
</evidence>
<evidence type="ECO:0000256" key="4">
    <source>
        <dbReference type="ARBA" id="ARBA00022741"/>
    </source>
</evidence>
<feature type="compositionally biased region" description="Polar residues" evidence="8">
    <location>
        <begin position="441"/>
        <end position="454"/>
    </location>
</feature>
<comment type="caution">
    <text evidence="10">The sequence shown here is derived from an EMBL/GenBank/DDBJ whole genome shotgun (WGS) entry which is preliminary data.</text>
</comment>
<dbReference type="InterPro" id="IPR011009">
    <property type="entry name" value="Kinase-like_dom_sf"/>
</dbReference>
<evidence type="ECO:0000259" key="9">
    <source>
        <dbReference type="PROSITE" id="PS50011"/>
    </source>
</evidence>
<dbReference type="PANTHER" id="PTHR48016">
    <property type="entry name" value="MAP KINASE KINASE KINASE SSK2-RELATED-RELATED"/>
    <property type="match status" value="1"/>
</dbReference>
<gene>
    <name evidence="10" type="ORF">AWRI3578_g3117</name>
</gene>
<evidence type="ECO:0000256" key="6">
    <source>
        <dbReference type="ARBA" id="ARBA00022840"/>
    </source>
</evidence>
<dbReference type="EMBL" id="LPNL01000007">
    <property type="protein sequence ID" value="OEJ83553.1"/>
    <property type="molecule type" value="Genomic_DNA"/>
</dbReference>
<evidence type="ECO:0000256" key="2">
    <source>
        <dbReference type="ARBA" id="ARBA00022527"/>
    </source>
</evidence>
<keyword evidence="11" id="KW-1185">Reference proteome</keyword>
<dbReference type="Pfam" id="PF00069">
    <property type="entry name" value="Pkinase"/>
    <property type="match status" value="1"/>
</dbReference>
<keyword evidence="2" id="KW-0723">Serine/threonine-protein kinase</keyword>
<dbReference type="PROSITE" id="PS00108">
    <property type="entry name" value="PROTEIN_KINASE_ST"/>
    <property type="match status" value="1"/>
</dbReference>
<feature type="compositionally biased region" description="Polar residues" evidence="8">
    <location>
        <begin position="1942"/>
        <end position="1955"/>
    </location>
</feature>
<proteinExistence type="inferred from homology"/>
<dbReference type="GO" id="GO:0005524">
    <property type="term" value="F:ATP binding"/>
    <property type="evidence" value="ECO:0007669"/>
    <property type="project" value="UniProtKB-UniRule"/>
</dbReference>
<feature type="region of interest" description="Disordered" evidence="8">
    <location>
        <begin position="1934"/>
        <end position="1955"/>
    </location>
</feature>
<dbReference type="Gene3D" id="1.10.510.10">
    <property type="entry name" value="Transferase(Phosphotransferase) domain 1"/>
    <property type="match status" value="1"/>
</dbReference>
<feature type="compositionally biased region" description="Low complexity" evidence="8">
    <location>
        <begin position="457"/>
        <end position="472"/>
    </location>
</feature>
<dbReference type="GO" id="GO:0004674">
    <property type="term" value="F:protein serine/threonine kinase activity"/>
    <property type="evidence" value="ECO:0007669"/>
    <property type="project" value="UniProtKB-KW"/>
</dbReference>
<comment type="similarity">
    <text evidence="1">Belongs to the protein kinase superfamily. STE Ser/Thr protein kinase family. MAP kinase kinase kinase subfamily.</text>
</comment>
<organism evidence="10 11">
    <name type="scientific">Hanseniaspora opuntiae</name>
    <dbReference type="NCBI Taxonomy" id="211096"/>
    <lineage>
        <taxon>Eukaryota</taxon>
        <taxon>Fungi</taxon>
        <taxon>Dikarya</taxon>
        <taxon>Ascomycota</taxon>
        <taxon>Saccharomycotina</taxon>
        <taxon>Saccharomycetes</taxon>
        <taxon>Saccharomycodales</taxon>
        <taxon>Saccharomycodaceae</taxon>
        <taxon>Hanseniaspora</taxon>
    </lineage>
</organism>
<dbReference type="PANTHER" id="PTHR48016:SF32">
    <property type="entry name" value="MITOGEN-ACTIVATED PROTEIN KINASE KINASE KINASE 4"/>
    <property type="match status" value="1"/>
</dbReference>
<evidence type="ECO:0000256" key="7">
    <source>
        <dbReference type="PROSITE-ProRule" id="PRU10141"/>
    </source>
</evidence>
<keyword evidence="5 10" id="KW-0418">Kinase</keyword>
<keyword evidence="3" id="KW-0808">Transferase</keyword>
<dbReference type="Proteomes" id="UP000095605">
    <property type="component" value="Unassembled WGS sequence"/>
</dbReference>
<name>A0A1E5RAK1_9ASCO</name>
<evidence type="ECO:0000256" key="8">
    <source>
        <dbReference type="SAM" id="MobiDB-lite"/>
    </source>
</evidence>
<feature type="region of interest" description="Disordered" evidence="8">
    <location>
        <begin position="441"/>
        <end position="480"/>
    </location>
</feature>
<evidence type="ECO:0000313" key="11">
    <source>
        <dbReference type="Proteomes" id="UP000095605"/>
    </source>
</evidence>
<evidence type="ECO:0000256" key="5">
    <source>
        <dbReference type="ARBA" id="ARBA00022777"/>
    </source>
</evidence>
<feature type="binding site" evidence="7">
    <location>
        <position position="1668"/>
    </location>
    <ligand>
        <name>ATP</name>
        <dbReference type="ChEBI" id="CHEBI:30616"/>
    </ligand>
</feature>
<dbReference type="OrthoDB" id="1043025at2759"/>
<feature type="region of interest" description="Disordered" evidence="8">
    <location>
        <begin position="300"/>
        <end position="337"/>
    </location>
</feature>
<dbReference type="SUPFAM" id="SSF56112">
    <property type="entry name" value="Protein kinase-like (PK-like)"/>
    <property type="match status" value="1"/>
</dbReference>
<keyword evidence="4 7" id="KW-0547">Nucleotide-binding</keyword>